<reference evidence="1 2" key="1">
    <citation type="submission" date="2018-05" db="EMBL/GenBank/DDBJ databases">
        <title>Genomic Encyclopedia of Type Strains, Phase IV (KMG-IV): sequencing the most valuable type-strain genomes for metagenomic binning, comparative biology and taxonomic classification.</title>
        <authorList>
            <person name="Goeker M."/>
        </authorList>
    </citation>
    <scope>NUCLEOTIDE SEQUENCE [LARGE SCALE GENOMIC DNA]</scope>
    <source>
        <strain evidence="1 2">DSM 45480</strain>
    </source>
</reference>
<dbReference type="Proteomes" id="UP000246005">
    <property type="component" value="Unassembled WGS sequence"/>
</dbReference>
<sequence>MTTATATDTRQHDDIAPSVLRGYYTNLLSWPTTIDSETGEVRLRLGETVDALVMRAGFGGEVNHELVRAMMRAPIIVVPGKKAVDWIFLTQPRTPMRQLTVDDLMAAQVGWYRPGDTVALPAFGETEDGLRWLQRPEAGEELPSWGAVVGAVRRTFTRAW</sequence>
<dbReference type="AlphaFoldDB" id="A0A316HX45"/>
<dbReference type="RefSeq" id="WP_109638831.1">
    <property type="nucleotide sequence ID" value="NZ_QGHB01000008.1"/>
</dbReference>
<protein>
    <submittedName>
        <fullName evidence="1">Uncharacterized protein</fullName>
    </submittedName>
</protein>
<proteinExistence type="predicted"/>
<evidence type="ECO:0000313" key="1">
    <source>
        <dbReference type="EMBL" id="PWK84530.1"/>
    </source>
</evidence>
<gene>
    <name evidence="1" type="ORF">C8D88_108145</name>
</gene>
<evidence type="ECO:0000313" key="2">
    <source>
        <dbReference type="Proteomes" id="UP000246005"/>
    </source>
</evidence>
<accession>A0A316HX45</accession>
<dbReference type="EMBL" id="QGHB01000008">
    <property type="protein sequence ID" value="PWK84530.1"/>
    <property type="molecule type" value="Genomic_DNA"/>
</dbReference>
<organism evidence="1 2">
    <name type="scientific">Lentzea atacamensis</name>
    <dbReference type="NCBI Taxonomy" id="531938"/>
    <lineage>
        <taxon>Bacteria</taxon>
        <taxon>Bacillati</taxon>
        <taxon>Actinomycetota</taxon>
        <taxon>Actinomycetes</taxon>
        <taxon>Pseudonocardiales</taxon>
        <taxon>Pseudonocardiaceae</taxon>
        <taxon>Lentzea</taxon>
    </lineage>
</organism>
<name>A0A316HX45_9PSEU</name>
<comment type="caution">
    <text evidence="1">The sequence shown here is derived from an EMBL/GenBank/DDBJ whole genome shotgun (WGS) entry which is preliminary data.</text>
</comment>